<comment type="caution">
    <text evidence="1">The sequence shown here is derived from an EMBL/GenBank/DDBJ whole genome shotgun (WGS) entry which is preliminary data.</text>
</comment>
<protein>
    <submittedName>
        <fullName evidence="1">Uncharacterized protein</fullName>
    </submittedName>
</protein>
<organism evidence="1 2">
    <name type="scientific">Hibiscus sabdariffa</name>
    <name type="common">roselle</name>
    <dbReference type="NCBI Taxonomy" id="183260"/>
    <lineage>
        <taxon>Eukaryota</taxon>
        <taxon>Viridiplantae</taxon>
        <taxon>Streptophyta</taxon>
        <taxon>Embryophyta</taxon>
        <taxon>Tracheophyta</taxon>
        <taxon>Spermatophyta</taxon>
        <taxon>Magnoliopsida</taxon>
        <taxon>eudicotyledons</taxon>
        <taxon>Gunneridae</taxon>
        <taxon>Pentapetalae</taxon>
        <taxon>rosids</taxon>
        <taxon>malvids</taxon>
        <taxon>Malvales</taxon>
        <taxon>Malvaceae</taxon>
        <taxon>Malvoideae</taxon>
        <taxon>Hibiscus</taxon>
    </lineage>
</organism>
<name>A0ABR2NGP7_9ROSI</name>
<reference evidence="1 2" key="1">
    <citation type="journal article" date="2024" name="G3 (Bethesda)">
        <title>Genome assembly of Hibiscus sabdariffa L. provides insights into metabolisms of medicinal natural products.</title>
        <authorList>
            <person name="Kim T."/>
        </authorList>
    </citation>
    <scope>NUCLEOTIDE SEQUENCE [LARGE SCALE GENOMIC DNA]</scope>
    <source>
        <strain evidence="1">TK-2024</strain>
        <tissue evidence="1">Old leaves</tissue>
    </source>
</reference>
<evidence type="ECO:0000313" key="1">
    <source>
        <dbReference type="EMBL" id="KAK8975256.1"/>
    </source>
</evidence>
<gene>
    <name evidence="1" type="ORF">V6N11_046726</name>
</gene>
<dbReference type="Proteomes" id="UP001396334">
    <property type="component" value="Unassembled WGS sequence"/>
</dbReference>
<accession>A0ABR2NGP7</accession>
<keyword evidence="2" id="KW-1185">Reference proteome</keyword>
<evidence type="ECO:0000313" key="2">
    <source>
        <dbReference type="Proteomes" id="UP001396334"/>
    </source>
</evidence>
<proteinExistence type="predicted"/>
<sequence>MEEACPILIAQVSCSPLWSAIAQSWNLLHENLVWLPENDESICFWDDVCIPTLGPLLNWVPLQSYILDTYGFHNFLHNDDQRDVSKLHFILPSTAIPYIVCIPPPNQAVRDVCAWKWGFNMEASVVDPGSLTHAYLPKARPP</sequence>
<dbReference type="EMBL" id="JBBPBN010000149">
    <property type="protein sequence ID" value="KAK8975256.1"/>
    <property type="molecule type" value="Genomic_DNA"/>
</dbReference>